<dbReference type="Proteomes" id="UP000254258">
    <property type="component" value="Unassembled WGS sequence"/>
</dbReference>
<dbReference type="AlphaFoldDB" id="A0A370X3W7"/>
<evidence type="ECO:0000313" key="1">
    <source>
        <dbReference type="EMBL" id="RDS82915.1"/>
    </source>
</evidence>
<dbReference type="EMBL" id="QRBE01000003">
    <property type="protein sequence ID" value="RDS82915.1"/>
    <property type="molecule type" value="Genomic_DNA"/>
</dbReference>
<protein>
    <submittedName>
        <fullName evidence="1">Uncharacterized protein</fullName>
    </submittedName>
</protein>
<name>A0A370X3W7_9GAMM</name>
<reference evidence="1 2" key="1">
    <citation type="submission" date="2018-07" db="EMBL/GenBank/DDBJ databases">
        <title>Dyella monticola sp. nov. and Dyella psychrodurans sp. nov. isolated from monsoon evergreen broad-leaved forest soil of Dinghu Mountain, China.</title>
        <authorList>
            <person name="Gao Z."/>
            <person name="Qiu L."/>
        </authorList>
    </citation>
    <scope>NUCLEOTIDE SEQUENCE [LARGE SCALE GENOMIC DNA]</scope>
    <source>
        <strain evidence="1 2">4G-K06</strain>
    </source>
</reference>
<accession>A0A370X3W7</accession>
<sequence length="332" mass="36907">MTNEPSMDVPGVVFTPAITPENLGALIHNEKLGRPVRVRGYATDLRVCEDDPEHYRCGRLTLDDSSIAFRVRADTLLAEGEPAVIVGVLHVNSKRWALELRGHFESAWRPAPRVPVVVIPPRQRLRVSLTEFARHHSVTALGFLATKTGWDEMYATGPMTQLAQCHRVPMSFTDEDRSIESVTWLARLPAIKAIAVVRGAGEKLTSLGNSPRLAKALVETGLPFYVALGCPGDVLLLDKHADECFVAAPDFASHLRDLERERVGHQNADSMVQQLRAELVDIKQSMRDTEVRHGEALQSLQAQHASDSRHRMRNMIVAAMLMVLGLLLWELL</sequence>
<proteinExistence type="predicted"/>
<keyword evidence="2" id="KW-1185">Reference proteome</keyword>
<gene>
    <name evidence="1" type="ORF">DWU98_07200</name>
</gene>
<evidence type="ECO:0000313" key="2">
    <source>
        <dbReference type="Proteomes" id="UP000254258"/>
    </source>
</evidence>
<comment type="caution">
    <text evidence="1">The sequence shown here is derived from an EMBL/GenBank/DDBJ whole genome shotgun (WGS) entry which is preliminary data.</text>
</comment>
<organism evidence="1 2">
    <name type="scientific">Dyella monticola</name>
    <dbReference type="NCBI Taxonomy" id="1927958"/>
    <lineage>
        <taxon>Bacteria</taxon>
        <taxon>Pseudomonadati</taxon>
        <taxon>Pseudomonadota</taxon>
        <taxon>Gammaproteobacteria</taxon>
        <taxon>Lysobacterales</taxon>
        <taxon>Rhodanobacteraceae</taxon>
        <taxon>Dyella</taxon>
    </lineage>
</organism>